<keyword evidence="3" id="KW-1185">Reference proteome</keyword>
<dbReference type="Proteomes" id="UP000515312">
    <property type="component" value="Chromosome"/>
</dbReference>
<accession>A0A7G8BLF8</accession>
<protein>
    <submittedName>
        <fullName evidence="2">Uncharacterized protein</fullName>
    </submittedName>
</protein>
<name>A0A7G8BLF8_9BACT</name>
<dbReference type="Gene3D" id="1.25.40.10">
    <property type="entry name" value="Tetratricopeptide repeat domain"/>
    <property type="match status" value="2"/>
</dbReference>
<feature type="transmembrane region" description="Helical" evidence="1">
    <location>
        <begin position="6"/>
        <end position="27"/>
    </location>
</feature>
<dbReference type="KEGG" id="adin:H7849_05325"/>
<proteinExistence type="predicted"/>
<keyword evidence="1" id="KW-1133">Transmembrane helix</keyword>
<dbReference type="InterPro" id="IPR011990">
    <property type="entry name" value="TPR-like_helical_dom_sf"/>
</dbReference>
<dbReference type="AlphaFoldDB" id="A0A7G8BLF8"/>
<keyword evidence="1" id="KW-0472">Membrane</keyword>
<gene>
    <name evidence="2" type="ORF">H7849_05325</name>
</gene>
<keyword evidence="1" id="KW-0812">Transmembrane</keyword>
<dbReference type="RefSeq" id="WP_186744759.1">
    <property type="nucleotide sequence ID" value="NZ_CP060394.1"/>
</dbReference>
<reference evidence="2 3" key="1">
    <citation type="submission" date="2020-08" db="EMBL/GenBank/DDBJ databases">
        <title>Edaphobacter telluris sp. nov. and Acidobacterium dinghuensis sp. nov., two acidobacteria isolated from forest soil.</title>
        <authorList>
            <person name="Fu J."/>
            <person name="Qiu L."/>
        </authorList>
    </citation>
    <scope>NUCLEOTIDE SEQUENCE [LARGE SCALE GENOMIC DNA]</scope>
    <source>
        <strain evidence="2">4Y35</strain>
    </source>
</reference>
<evidence type="ECO:0000313" key="3">
    <source>
        <dbReference type="Proteomes" id="UP000515312"/>
    </source>
</evidence>
<sequence length="249" mass="28270">MRSDVVMQSIVSDVFWLLVLVAIIFSFRNEISALLNSLGRFKVAGASFELKDSRTTIENYVVLTNIMIDILSDHDSSQKLGDLMTSTNVRQLGKFAIQYAKDVPNDIKQTEMLKNIALIVGRRGDIDSAKLFFDALLKNNPRDLDILNMRANILVGTGSQVNLLEAEFAYDELVKQRPKDGTFRFSRALAKVGLGKEQECIDDLSKAIDLHYWKKNPDMLHATEFDSLREDLHFLDLNRRLESLKKSQA</sequence>
<dbReference type="SUPFAM" id="SSF48452">
    <property type="entry name" value="TPR-like"/>
    <property type="match status" value="1"/>
</dbReference>
<evidence type="ECO:0000313" key="2">
    <source>
        <dbReference type="EMBL" id="QNI33378.1"/>
    </source>
</evidence>
<organism evidence="2 3">
    <name type="scientific">Alloacidobacterium dinghuense</name>
    <dbReference type="NCBI Taxonomy" id="2763107"/>
    <lineage>
        <taxon>Bacteria</taxon>
        <taxon>Pseudomonadati</taxon>
        <taxon>Acidobacteriota</taxon>
        <taxon>Terriglobia</taxon>
        <taxon>Terriglobales</taxon>
        <taxon>Acidobacteriaceae</taxon>
        <taxon>Alloacidobacterium</taxon>
    </lineage>
</organism>
<evidence type="ECO:0000256" key="1">
    <source>
        <dbReference type="SAM" id="Phobius"/>
    </source>
</evidence>
<dbReference type="EMBL" id="CP060394">
    <property type="protein sequence ID" value="QNI33378.1"/>
    <property type="molecule type" value="Genomic_DNA"/>
</dbReference>